<dbReference type="Pfam" id="PF00271">
    <property type="entry name" value="Helicase_C"/>
    <property type="match status" value="1"/>
</dbReference>
<dbReference type="EMBL" id="JAINWA010000003">
    <property type="protein sequence ID" value="MCD1654687.1"/>
    <property type="molecule type" value="Genomic_DNA"/>
</dbReference>
<dbReference type="CDD" id="cd18791">
    <property type="entry name" value="SF2_C_RHA"/>
    <property type="match status" value="1"/>
</dbReference>
<organism evidence="8 9">
    <name type="scientific">Teretinema zuelzerae</name>
    <dbReference type="NCBI Taxonomy" id="156"/>
    <lineage>
        <taxon>Bacteria</taxon>
        <taxon>Pseudomonadati</taxon>
        <taxon>Spirochaetota</taxon>
        <taxon>Spirochaetia</taxon>
        <taxon>Spirochaetales</taxon>
        <taxon>Treponemataceae</taxon>
        <taxon>Teretinema</taxon>
    </lineage>
</organism>
<evidence type="ECO:0000256" key="4">
    <source>
        <dbReference type="ARBA" id="ARBA00022840"/>
    </source>
</evidence>
<reference evidence="8" key="1">
    <citation type="submission" date="2021-08" db="EMBL/GenBank/DDBJ databases">
        <title>Comparative analyses of Brucepasteria parasyntrophica and Teretinema zuelzerae.</title>
        <authorList>
            <person name="Song Y."/>
            <person name="Brune A."/>
        </authorList>
    </citation>
    <scope>NUCLEOTIDE SEQUENCE</scope>
    <source>
        <strain evidence="8">DSM 1903</strain>
    </source>
</reference>
<evidence type="ECO:0000313" key="8">
    <source>
        <dbReference type="EMBL" id="MCD1654687.1"/>
    </source>
</evidence>
<feature type="domain" description="Helicase C-terminal" evidence="7">
    <location>
        <begin position="198"/>
        <end position="361"/>
    </location>
</feature>
<evidence type="ECO:0000313" key="9">
    <source>
        <dbReference type="Proteomes" id="UP001198163"/>
    </source>
</evidence>
<dbReference type="AlphaFoldDB" id="A0AAE3JI43"/>
<evidence type="ECO:0000256" key="2">
    <source>
        <dbReference type="ARBA" id="ARBA00022801"/>
    </source>
</evidence>
<dbReference type="Gene3D" id="3.40.50.300">
    <property type="entry name" value="P-loop containing nucleotide triphosphate hydrolases"/>
    <property type="match status" value="2"/>
</dbReference>
<dbReference type="PIRSF" id="PIRSF005496">
    <property type="entry name" value="ATP_hel_hrpB"/>
    <property type="match status" value="1"/>
</dbReference>
<sequence length="782" mass="85761">MAELPITAHLSSIAETLKKSPSNIAVLTAETAAGKSTAVPPFFLSAFPGRILMLEPRRVAALAIAERIAETLGERCGETVGYRMRLESRISRNTRIEIITEAVLTRMIQNDPALTGVSVVILDEFHERSLHGDLALALLREVVTLRGDLRVLVMSATINAEKIAAILDSPVVSVPGRTWPVEIVHKASSQPRRIGDAVADAVLEELRETDSTGILCFLPGIADIRLAEQRLQNCGAEVAVLHGSLSFSEQKMALRNPDGKRRVILSSSIAETSLTVPGVSTVVDCGFARISRLDPRTGMTRLETEPESVFSAAQRAGRAGRTGPGRCVRLWAQQDLRVAETPPEIVRSDLIPLVLECAVWGARKAEDLQWIDPPNSGAWAASREILAAMGAIDESGAITERGKFLSSLGLHPRLAAVALAGGFEKAASLADRSGNPREKELALKDLKRRLAQVPARFFSAAGSPSMSLLEGFPDRIARHQQDGLYKFPSGRVARLAGSDAASYAVFPEWIVAPDVDAGEREGRIYSCEILPSEEALRWIEAKASTETSIELSGSGPLANRKIRKVRRTFYGKLILREIQTQASPEDIPEAFCRLLRDEGIDILPWNQASRLFYARCRFLRHRRSGAVPSANELLEDPENWLVPFLDGSGNLAEQRFLEALRWKFDGAEVDSFVPLKIKLANGIERPLSWEESAAGELPTPVLETRVQDLYGCCSTPEILGEPIVLKLLSPARRPVQITRDLAGFWAGSWKEVRKDMKGRYPRHDWPENPAESAPLRSSRGPN</sequence>
<feature type="region of interest" description="Disordered" evidence="5">
    <location>
        <begin position="301"/>
        <end position="321"/>
    </location>
</feature>
<dbReference type="CDD" id="cd17990">
    <property type="entry name" value="DEXHc_HrpB"/>
    <property type="match status" value="1"/>
</dbReference>
<comment type="caution">
    <text evidence="8">The sequence shown here is derived from an EMBL/GenBank/DDBJ whole genome shotgun (WGS) entry which is preliminary data.</text>
</comment>
<dbReference type="SMART" id="SM00487">
    <property type="entry name" value="DEXDc"/>
    <property type="match status" value="1"/>
</dbReference>
<dbReference type="GO" id="GO:0016787">
    <property type="term" value="F:hydrolase activity"/>
    <property type="evidence" value="ECO:0007669"/>
    <property type="project" value="UniProtKB-KW"/>
</dbReference>
<dbReference type="Gene3D" id="1.20.120.1080">
    <property type="match status" value="1"/>
</dbReference>
<proteinExistence type="predicted"/>
<dbReference type="GO" id="GO:0004386">
    <property type="term" value="F:helicase activity"/>
    <property type="evidence" value="ECO:0007669"/>
    <property type="project" value="UniProtKB-KW"/>
</dbReference>
<dbReference type="InterPro" id="IPR001650">
    <property type="entry name" value="Helicase_C-like"/>
</dbReference>
<keyword evidence="3 8" id="KW-0347">Helicase</keyword>
<evidence type="ECO:0000259" key="7">
    <source>
        <dbReference type="PROSITE" id="PS51194"/>
    </source>
</evidence>
<protein>
    <submittedName>
        <fullName evidence="8">DEAD/DEAH box helicase</fullName>
    </submittedName>
</protein>
<dbReference type="InterPro" id="IPR049614">
    <property type="entry name" value="HrpB_DEXH"/>
</dbReference>
<dbReference type="InterPro" id="IPR014001">
    <property type="entry name" value="Helicase_ATP-bd"/>
</dbReference>
<keyword evidence="4" id="KW-0067">ATP-binding</keyword>
<dbReference type="InterPro" id="IPR013689">
    <property type="entry name" value="RNA_helicase_ATP-dep_HrpB_C"/>
</dbReference>
<keyword evidence="2" id="KW-0378">Hydrolase</keyword>
<evidence type="ECO:0000256" key="3">
    <source>
        <dbReference type="ARBA" id="ARBA00022806"/>
    </source>
</evidence>
<dbReference type="SUPFAM" id="SSF52540">
    <property type="entry name" value="P-loop containing nucleoside triphosphate hydrolases"/>
    <property type="match status" value="1"/>
</dbReference>
<dbReference type="PROSITE" id="PS51194">
    <property type="entry name" value="HELICASE_CTER"/>
    <property type="match status" value="1"/>
</dbReference>
<dbReference type="Proteomes" id="UP001198163">
    <property type="component" value="Unassembled WGS sequence"/>
</dbReference>
<dbReference type="SMART" id="SM00490">
    <property type="entry name" value="HELICc"/>
    <property type="match status" value="1"/>
</dbReference>
<accession>A0AAE3JI43</accession>
<dbReference type="GO" id="GO:0003676">
    <property type="term" value="F:nucleic acid binding"/>
    <property type="evidence" value="ECO:0007669"/>
    <property type="project" value="InterPro"/>
</dbReference>
<evidence type="ECO:0000259" key="6">
    <source>
        <dbReference type="PROSITE" id="PS51192"/>
    </source>
</evidence>
<keyword evidence="1" id="KW-0547">Nucleotide-binding</keyword>
<keyword evidence="9" id="KW-1185">Reference proteome</keyword>
<dbReference type="RefSeq" id="WP_230755164.1">
    <property type="nucleotide sequence ID" value="NZ_JAINWA010000003.1"/>
</dbReference>
<dbReference type="PROSITE" id="PS51192">
    <property type="entry name" value="HELICASE_ATP_BIND_1"/>
    <property type="match status" value="1"/>
</dbReference>
<dbReference type="InterPro" id="IPR011545">
    <property type="entry name" value="DEAD/DEAH_box_helicase_dom"/>
</dbReference>
<dbReference type="SMART" id="SM00847">
    <property type="entry name" value="HA2"/>
    <property type="match status" value="1"/>
</dbReference>
<name>A0AAE3JI43_9SPIR</name>
<dbReference type="InterPro" id="IPR010225">
    <property type="entry name" value="HrpB"/>
</dbReference>
<dbReference type="InterPro" id="IPR027417">
    <property type="entry name" value="P-loop_NTPase"/>
</dbReference>
<dbReference type="PANTHER" id="PTHR43519">
    <property type="entry name" value="ATP-DEPENDENT RNA HELICASE HRPB"/>
    <property type="match status" value="1"/>
</dbReference>
<feature type="compositionally biased region" description="Low complexity" evidence="5">
    <location>
        <begin position="312"/>
        <end position="321"/>
    </location>
</feature>
<dbReference type="InterPro" id="IPR007502">
    <property type="entry name" value="Helicase-assoc_dom"/>
</dbReference>
<evidence type="ECO:0000256" key="1">
    <source>
        <dbReference type="ARBA" id="ARBA00022741"/>
    </source>
</evidence>
<dbReference type="GO" id="GO:0005524">
    <property type="term" value="F:ATP binding"/>
    <property type="evidence" value="ECO:0007669"/>
    <property type="project" value="UniProtKB-KW"/>
</dbReference>
<dbReference type="Pfam" id="PF00270">
    <property type="entry name" value="DEAD"/>
    <property type="match status" value="1"/>
</dbReference>
<feature type="region of interest" description="Disordered" evidence="5">
    <location>
        <begin position="759"/>
        <end position="782"/>
    </location>
</feature>
<dbReference type="Pfam" id="PF08482">
    <property type="entry name" value="HrpB_C"/>
    <property type="match status" value="1"/>
</dbReference>
<gene>
    <name evidence="8" type="ORF">K7J14_08210</name>
</gene>
<dbReference type="FunFam" id="3.40.50.300:FF:002125">
    <property type="entry name" value="ATP-dependent helicase HrpB"/>
    <property type="match status" value="1"/>
</dbReference>
<evidence type="ECO:0000256" key="5">
    <source>
        <dbReference type="SAM" id="MobiDB-lite"/>
    </source>
</evidence>
<dbReference type="PANTHER" id="PTHR43519:SF1">
    <property type="entry name" value="ATP-DEPENDENT RNA HELICASE HRPB"/>
    <property type="match status" value="1"/>
</dbReference>
<feature type="domain" description="Helicase ATP-binding" evidence="6">
    <location>
        <begin position="16"/>
        <end position="176"/>
    </location>
</feature>